<evidence type="ECO:0000313" key="8">
    <source>
        <dbReference type="EMBL" id="SFZ79317.1"/>
    </source>
</evidence>
<comment type="similarity">
    <text evidence="4">Belongs to the glycosyltransferase 104 family.</text>
</comment>
<proteinExistence type="inferred from homology"/>
<dbReference type="Pfam" id="PF10093">
    <property type="entry name" value="EarP"/>
    <property type="match status" value="1"/>
</dbReference>
<sequence length="386" mass="43595">MPAMRLSWDIFCSVIDNFGDIGVCWRLARQLADERAEPVRLWVDDLAAFAQLERRLDATRDEQDLDGVYIQRWQAPFPAVQPQAVVIEAFACNPPADFLAAMAAQRPPPVWINLEYLSAEAWVEGCHALGSRHPRLPLTHHFFFPGFTAKTGGLLREADLLAARDVFQTHQGAQQQWLSALGLDAQEQTLPRVSLFCYDNPVLAELLAHWSRAQPLCLLVADGKPRRAVAEWLGEDFPPGSHVQRGQLRLIALPFLPQSDYDRLLWSCQLNFVRGEDSFVRAQWAARPMVWHIYPQEEDAHLIKLDAFLARYTEGLSTADEALVQGFWQAWNRGDGEACVRGWPALWQAQARLAEHARRWSDELAQAPDLMQALAAFASEKRQAAG</sequence>
<keyword evidence="9" id="KW-1185">Reference proteome</keyword>
<keyword evidence="2" id="KW-0808">Transferase</keyword>
<dbReference type="InterPro" id="IPR016633">
    <property type="entry name" value="EarP"/>
</dbReference>
<keyword evidence="1" id="KW-0328">Glycosyltransferase</keyword>
<evidence type="ECO:0000313" key="9">
    <source>
        <dbReference type="Proteomes" id="UP000186513"/>
    </source>
</evidence>
<evidence type="ECO:0000256" key="5">
    <source>
        <dbReference type="ARBA" id="ARBA00024416"/>
    </source>
</evidence>
<dbReference type="Proteomes" id="UP000186513">
    <property type="component" value="Unassembled WGS sequence"/>
</dbReference>
<dbReference type="NCBIfam" id="TIGR03837">
    <property type="entry name" value="efp_Arg_rhamno"/>
    <property type="match status" value="1"/>
</dbReference>
<gene>
    <name evidence="8" type="ORF">SAMN02745887_03502</name>
</gene>
<dbReference type="STRING" id="1121279.SAMN02745887_03502"/>
<name>A0A1K2HRJ2_9NEIS</name>
<protein>
    <recommendedName>
        <fullName evidence="5">Protein-arginine rhamnosyltransferase</fullName>
    </recommendedName>
    <alternativeName>
        <fullName evidence="6">EF-P arginine rhamnosyltransferase</fullName>
    </alternativeName>
</protein>
<dbReference type="GO" id="GO:0106361">
    <property type="term" value="F:protein-arginine rhamnosyltransferase activity"/>
    <property type="evidence" value="ECO:0007669"/>
    <property type="project" value="InterPro"/>
</dbReference>
<dbReference type="EMBL" id="FPKR01000016">
    <property type="protein sequence ID" value="SFZ79317.1"/>
    <property type="molecule type" value="Genomic_DNA"/>
</dbReference>
<comment type="catalytic activity">
    <reaction evidence="7">
        <text>dTDP-beta-L-rhamnose + L-arginyl-[protein] = N(omega)-(alpha-L-rhamnosyl)-L-arginyl-[protein] + dTDP + H(+)</text>
        <dbReference type="Rhea" id="RHEA:66692"/>
        <dbReference type="Rhea" id="RHEA-COMP:10532"/>
        <dbReference type="Rhea" id="RHEA-COMP:17096"/>
        <dbReference type="ChEBI" id="CHEBI:15378"/>
        <dbReference type="ChEBI" id="CHEBI:29965"/>
        <dbReference type="ChEBI" id="CHEBI:57510"/>
        <dbReference type="ChEBI" id="CHEBI:58369"/>
        <dbReference type="ChEBI" id="CHEBI:167445"/>
    </reaction>
    <physiologicalReaction direction="left-to-right" evidence="7">
        <dbReference type="Rhea" id="RHEA:66693"/>
    </physiologicalReaction>
</comment>
<evidence type="ECO:0000256" key="7">
    <source>
        <dbReference type="ARBA" id="ARBA00048472"/>
    </source>
</evidence>
<evidence type="ECO:0000256" key="1">
    <source>
        <dbReference type="ARBA" id="ARBA00022676"/>
    </source>
</evidence>
<evidence type="ECO:0000256" key="6">
    <source>
        <dbReference type="ARBA" id="ARBA00030025"/>
    </source>
</evidence>
<evidence type="ECO:0000256" key="4">
    <source>
        <dbReference type="ARBA" id="ARBA00024346"/>
    </source>
</evidence>
<evidence type="ECO:0000256" key="2">
    <source>
        <dbReference type="ARBA" id="ARBA00022679"/>
    </source>
</evidence>
<evidence type="ECO:0000256" key="3">
    <source>
        <dbReference type="ARBA" id="ARBA00024303"/>
    </source>
</evidence>
<dbReference type="AlphaFoldDB" id="A0A1K2HRJ2"/>
<dbReference type="PIRSF" id="PIRSF015557">
    <property type="entry name" value="UCP015557"/>
    <property type="match status" value="1"/>
</dbReference>
<comment type="function">
    <text evidence="3">Protein-arginine rhamnosyltransferase that catalyzes the transfer of a single rhamnose to elongation factor P (EF-P) on 'Lys-32', a modification required for EF-P-dependent rescue of polyproline stalled ribosomes.</text>
</comment>
<reference evidence="8 9" key="1">
    <citation type="submission" date="2016-11" db="EMBL/GenBank/DDBJ databases">
        <authorList>
            <person name="Jaros S."/>
            <person name="Januszkiewicz K."/>
            <person name="Wedrychowicz H."/>
        </authorList>
    </citation>
    <scope>NUCLEOTIDE SEQUENCE [LARGE SCALE GENOMIC DNA]</scope>
    <source>
        <strain evidence="8 9">DSM 18899</strain>
    </source>
</reference>
<organism evidence="8 9">
    <name type="scientific">Chitinimonas taiwanensis DSM 18899</name>
    <dbReference type="NCBI Taxonomy" id="1121279"/>
    <lineage>
        <taxon>Bacteria</taxon>
        <taxon>Pseudomonadati</taxon>
        <taxon>Pseudomonadota</taxon>
        <taxon>Betaproteobacteria</taxon>
        <taxon>Neisseriales</taxon>
        <taxon>Chitinibacteraceae</taxon>
        <taxon>Chitinimonas</taxon>
    </lineage>
</organism>
<accession>A0A1K2HRJ2</accession>